<dbReference type="GO" id="GO:0030203">
    <property type="term" value="P:glycosaminoglycan metabolic process"/>
    <property type="evidence" value="ECO:0007669"/>
    <property type="project" value="TreeGrafter"/>
</dbReference>
<dbReference type="InterPro" id="IPR015883">
    <property type="entry name" value="Glyco_hydro_20_cat"/>
</dbReference>
<keyword evidence="4" id="KW-0378">Hydrolase</keyword>
<keyword evidence="13" id="KW-1185">Reference proteome</keyword>
<evidence type="ECO:0000256" key="6">
    <source>
        <dbReference type="ARBA" id="ARBA00030512"/>
    </source>
</evidence>
<dbReference type="InterPro" id="IPR015882">
    <property type="entry name" value="HEX_bac_N"/>
</dbReference>
<evidence type="ECO:0000256" key="2">
    <source>
        <dbReference type="ARBA" id="ARBA00006285"/>
    </source>
</evidence>
<proteinExistence type="inferred from homology"/>
<dbReference type="Gene3D" id="3.30.379.10">
    <property type="entry name" value="Chitobiase/beta-hexosaminidase domain 2-like"/>
    <property type="match status" value="1"/>
</dbReference>
<dbReference type="AlphaFoldDB" id="A0A437QLR9"/>
<dbReference type="SUPFAM" id="SSF55545">
    <property type="entry name" value="beta-N-acetylhexosaminidase-like domain"/>
    <property type="match status" value="1"/>
</dbReference>
<dbReference type="InterPro" id="IPR017853">
    <property type="entry name" value="GH"/>
</dbReference>
<dbReference type="Pfam" id="PF02838">
    <property type="entry name" value="Glyco_hydro_20b"/>
    <property type="match status" value="1"/>
</dbReference>
<evidence type="ECO:0000259" key="11">
    <source>
        <dbReference type="Pfam" id="PF02838"/>
    </source>
</evidence>
<dbReference type="PANTHER" id="PTHR22600:SF57">
    <property type="entry name" value="BETA-N-ACETYLHEXOSAMINIDASE"/>
    <property type="match status" value="1"/>
</dbReference>
<comment type="similarity">
    <text evidence="2">Belongs to the glycosyl hydrolase 20 family.</text>
</comment>
<feature type="signal peptide" evidence="9">
    <location>
        <begin position="1"/>
        <end position="25"/>
    </location>
</feature>
<dbReference type="EMBL" id="SACS01000015">
    <property type="protein sequence ID" value="RVU35464.1"/>
    <property type="molecule type" value="Genomic_DNA"/>
</dbReference>
<dbReference type="PRINTS" id="PR00738">
    <property type="entry name" value="GLHYDRLASE20"/>
</dbReference>
<evidence type="ECO:0000256" key="1">
    <source>
        <dbReference type="ARBA" id="ARBA00001231"/>
    </source>
</evidence>
<feature type="domain" description="Glycoside hydrolase family 20 catalytic" evidence="10">
    <location>
        <begin position="182"/>
        <end position="433"/>
    </location>
</feature>
<protein>
    <recommendedName>
        <fullName evidence="3">beta-N-acetylhexosaminidase</fullName>
        <ecNumber evidence="3">3.2.1.52</ecNumber>
    </recommendedName>
    <alternativeName>
        <fullName evidence="6">Beta-N-acetylhexosaminidase</fullName>
    </alternativeName>
    <alternativeName>
        <fullName evidence="7">N-acetyl-beta-glucosaminidase</fullName>
    </alternativeName>
</protein>
<dbReference type="GO" id="GO:0005975">
    <property type="term" value="P:carbohydrate metabolic process"/>
    <property type="evidence" value="ECO:0007669"/>
    <property type="project" value="InterPro"/>
</dbReference>
<dbReference type="GO" id="GO:0016020">
    <property type="term" value="C:membrane"/>
    <property type="evidence" value="ECO:0007669"/>
    <property type="project" value="TreeGrafter"/>
</dbReference>
<dbReference type="OrthoDB" id="9763537at2"/>
<feature type="chain" id="PRO_5019223142" description="beta-N-acetylhexosaminidase" evidence="9">
    <location>
        <begin position="26"/>
        <end position="855"/>
    </location>
</feature>
<evidence type="ECO:0000256" key="9">
    <source>
        <dbReference type="SAM" id="SignalP"/>
    </source>
</evidence>
<dbReference type="InterPro" id="IPR025705">
    <property type="entry name" value="Beta_hexosaminidase_sua/sub"/>
</dbReference>
<dbReference type="Pfam" id="PF00728">
    <property type="entry name" value="Glyco_hydro_20"/>
    <property type="match status" value="2"/>
</dbReference>
<keyword evidence="9" id="KW-0732">Signal</keyword>
<accession>A0A437QLR9</accession>
<evidence type="ECO:0000256" key="3">
    <source>
        <dbReference type="ARBA" id="ARBA00012663"/>
    </source>
</evidence>
<dbReference type="Proteomes" id="UP000283077">
    <property type="component" value="Unassembled WGS sequence"/>
</dbReference>
<dbReference type="InterPro" id="IPR029018">
    <property type="entry name" value="Hex-like_dom2"/>
</dbReference>
<dbReference type="PANTHER" id="PTHR22600">
    <property type="entry name" value="BETA-HEXOSAMINIDASE"/>
    <property type="match status" value="1"/>
</dbReference>
<evidence type="ECO:0000256" key="4">
    <source>
        <dbReference type="ARBA" id="ARBA00022801"/>
    </source>
</evidence>
<evidence type="ECO:0000313" key="12">
    <source>
        <dbReference type="EMBL" id="RVU35464.1"/>
    </source>
</evidence>
<evidence type="ECO:0000256" key="5">
    <source>
        <dbReference type="ARBA" id="ARBA00023295"/>
    </source>
</evidence>
<evidence type="ECO:0000259" key="10">
    <source>
        <dbReference type="Pfam" id="PF00728"/>
    </source>
</evidence>
<gene>
    <name evidence="12" type="ORF">EOE67_13895</name>
</gene>
<feature type="domain" description="Glycoside hydrolase family 20 catalytic" evidence="10">
    <location>
        <begin position="575"/>
        <end position="620"/>
    </location>
</feature>
<evidence type="ECO:0000313" key="13">
    <source>
        <dbReference type="Proteomes" id="UP000283077"/>
    </source>
</evidence>
<dbReference type="SUPFAM" id="SSF51445">
    <property type="entry name" value="(Trans)glycosidases"/>
    <property type="match status" value="1"/>
</dbReference>
<dbReference type="Gene3D" id="3.20.20.80">
    <property type="entry name" value="Glycosidases"/>
    <property type="match status" value="2"/>
</dbReference>
<name>A0A437QLR9_9GAMM</name>
<comment type="catalytic activity">
    <reaction evidence="1">
        <text>Hydrolysis of terminal non-reducing N-acetyl-D-hexosamine residues in N-acetyl-beta-D-hexosaminides.</text>
        <dbReference type="EC" id="3.2.1.52"/>
    </reaction>
</comment>
<dbReference type="EC" id="3.2.1.52" evidence="3"/>
<feature type="domain" description="Beta-hexosaminidase bacterial type N-terminal" evidence="11">
    <location>
        <begin position="30"/>
        <end position="179"/>
    </location>
</feature>
<reference evidence="12 13" key="1">
    <citation type="submission" date="2019-01" db="EMBL/GenBank/DDBJ databases">
        <authorList>
            <person name="Chen W.-M."/>
        </authorList>
    </citation>
    <scope>NUCLEOTIDE SEQUENCE [LARGE SCALE GENOMIC DNA]</scope>
    <source>
        <strain evidence="12 13">KYPC3</strain>
    </source>
</reference>
<keyword evidence="5" id="KW-0326">Glycosidase</keyword>
<comment type="caution">
    <text evidence="12">The sequence shown here is derived from an EMBL/GenBank/DDBJ whole genome shotgun (WGS) entry which is preliminary data.</text>
</comment>
<evidence type="ECO:0000256" key="7">
    <source>
        <dbReference type="ARBA" id="ARBA00033000"/>
    </source>
</evidence>
<dbReference type="GO" id="GO:0004563">
    <property type="term" value="F:beta-N-acetylhexosaminidase activity"/>
    <property type="evidence" value="ECO:0007669"/>
    <property type="project" value="UniProtKB-EC"/>
</dbReference>
<evidence type="ECO:0000256" key="8">
    <source>
        <dbReference type="PIRSR" id="PIRSR625705-1"/>
    </source>
</evidence>
<organism evidence="12 13">
    <name type="scientific">Rheinheimera riviphila</name>
    <dbReference type="NCBI Taxonomy" id="1834037"/>
    <lineage>
        <taxon>Bacteria</taxon>
        <taxon>Pseudomonadati</taxon>
        <taxon>Pseudomonadota</taxon>
        <taxon>Gammaproteobacteria</taxon>
        <taxon>Chromatiales</taxon>
        <taxon>Chromatiaceae</taxon>
        <taxon>Rheinheimera</taxon>
    </lineage>
</organism>
<sequence>MMLRRCLFRFGLLGGCLLAAQPLFAADDLPLMPYPLKLERQTGALLLVGDQTELRLDVELVLADATQNTATDGKYLIQHLQQRLTAQAGRPVLLQSVTTAVKPTLRLEIGKLLTIPKPGDDESYQLQITPQHIHLQANTSTGALYGLETLTQLLDCPSLPATSSPTPHCQWPTVTIEDQPRFPWRGLLIDSARRFVPLADLKRQLQGMASAKLNVLHWHLTDDQGWRFESLSYSKLTQFAGGEFYTQAQMRELVSYAAKLGIRVVPEIDLPGHASAIGRAYPQLLAEPGSATKAERRFGVFAPVLDVSSPEVTAFAAALLKEVAAIFPDPYLHIGGDEVKPEQWLQNPAIQQFMQQQQLADAGELHADFNRRLALQLKQLNRTMIGWDEVLHKDLPKNVLVQSWQGQNAVAESVRAGHPTILSAGYYLDQPMPTSYHYRNDPVGVAQPLPPLPADGKQIVLDFQLARFNNKPVSGQFILLPTAVSQNLQQPQLRMRVPARGELAPRWVQQRSKADGSSDWVFAIDSWLGPAEIQLQGRTDGSWHASAMLGNTRYPLTVKLASNSKQQLALPVLPTLTAASQQQLILGGEAALWAELVPATLLDLKLWPRLYAFAERLWSPADMRDESSMYQRLQQMDDYGSRIGLLHQQQQRQGLATLASNEAEAAALLVLSETVEQSQYYSRHHLKTVRGQYHLDAELARFADALPAESLALVVLQKQLATNGCAAIGTSSDRAPQTAAQRASSIHALQQQFQRWQQAAAQLKNYQGKQQARIKHLTAQLAITSDIALQWLAEQQRLTQQPTTGNKVRKTWDLQRQQLQIIINEVDEELLALAQPVQQMLECREAGIYLWKGNS</sequence>
<feature type="active site" description="Proton donor" evidence="8">
    <location>
        <position position="338"/>
    </location>
</feature>